<evidence type="ECO:0000313" key="2">
    <source>
        <dbReference type="Proteomes" id="UP000463051"/>
    </source>
</evidence>
<sequence length="76" mass="8485">MWKSDSVRLGLRIFTAKGNEKNLETTAIGTTVRSRSVLTSEIVYLTPTKELPQAAISWFMGQPLLFWSIAESVPTL</sequence>
<organism evidence="1 2">
    <name type="scientific">Paenibacillus monticola</name>
    <dbReference type="NCBI Taxonomy" id="2666075"/>
    <lineage>
        <taxon>Bacteria</taxon>
        <taxon>Bacillati</taxon>
        <taxon>Bacillota</taxon>
        <taxon>Bacilli</taxon>
        <taxon>Bacillales</taxon>
        <taxon>Paenibacillaceae</taxon>
        <taxon>Paenibacillus</taxon>
    </lineage>
</organism>
<dbReference type="AlphaFoldDB" id="A0A7X2H244"/>
<dbReference type="Proteomes" id="UP000463051">
    <property type="component" value="Unassembled WGS sequence"/>
</dbReference>
<name>A0A7X2H244_9BACL</name>
<dbReference type="EMBL" id="WJXB01000001">
    <property type="protein sequence ID" value="MRN52199.1"/>
    <property type="molecule type" value="Genomic_DNA"/>
</dbReference>
<evidence type="ECO:0000313" key="1">
    <source>
        <dbReference type="EMBL" id="MRN52199.1"/>
    </source>
</evidence>
<proteinExistence type="predicted"/>
<reference evidence="1 2" key="1">
    <citation type="submission" date="2019-11" db="EMBL/GenBank/DDBJ databases">
        <title>Paenibacillus monticola sp. nov., a novel PGPR strain isolated from mountain sample in China.</title>
        <authorList>
            <person name="Zhao Q."/>
            <person name="Li H.-P."/>
            <person name="Zhang J.-L."/>
        </authorList>
    </citation>
    <scope>NUCLEOTIDE SEQUENCE [LARGE SCALE GENOMIC DNA]</scope>
    <source>
        <strain evidence="1 2">LC-T2</strain>
    </source>
</reference>
<gene>
    <name evidence="1" type="ORF">GJB61_04230</name>
</gene>
<dbReference type="RefSeq" id="WP_154117176.1">
    <property type="nucleotide sequence ID" value="NZ_WJXB01000001.1"/>
</dbReference>
<protein>
    <submittedName>
        <fullName evidence="1">Uncharacterized protein</fullName>
    </submittedName>
</protein>
<keyword evidence="2" id="KW-1185">Reference proteome</keyword>
<comment type="caution">
    <text evidence="1">The sequence shown here is derived from an EMBL/GenBank/DDBJ whole genome shotgun (WGS) entry which is preliminary data.</text>
</comment>
<accession>A0A7X2H244</accession>